<accession>A0A2K0T2T2</accession>
<feature type="chain" id="PRO_5014474198" evidence="1">
    <location>
        <begin position="17"/>
        <end position="62"/>
    </location>
</feature>
<evidence type="ECO:0000313" key="3">
    <source>
        <dbReference type="Proteomes" id="UP000236546"/>
    </source>
</evidence>
<dbReference type="EMBL" id="MTYH01000074">
    <property type="protein sequence ID" value="PNP39830.1"/>
    <property type="molecule type" value="Genomic_DNA"/>
</dbReference>
<proteinExistence type="predicted"/>
<feature type="signal peptide" evidence="1">
    <location>
        <begin position="1"/>
        <end position="16"/>
    </location>
</feature>
<reference evidence="2 3" key="1">
    <citation type="submission" date="2017-02" db="EMBL/GenBank/DDBJ databases">
        <title>Genomes of Trichoderma spp. with biocontrol activity.</title>
        <authorList>
            <person name="Gardiner D."/>
            <person name="Kazan K."/>
            <person name="Vos C."/>
            <person name="Harvey P."/>
        </authorList>
    </citation>
    <scope>NUCLEOTIDE SEQUENCE [LARGE SCALE GENOMIC DNA]</scope>
    <source>
        <strain evidence="2 3">A5MH</strain>
    </source>
</reference>
<protein>
    <submittedName>
        <fullName evidence="2">Uncharacterized protein</fullName>
    </submittedName>
</protein>
<comment type="caution">
    <text evidence="2">The sequence shown here is derived from an EMBL/GenBank/DDBJ whole genome shotgun (WGS) entry which is preliminary data.</text>
</comment>
<sequence length="62" mass="6164">MKTATVLFALVAAAFAAPTNVEEPTLAKRGCAAGDICIDGTCYVWSCGPFGCSTGGSLGTSC</sequence>
<organism evidence="2 3">
    <name type="scientific">Trichoderma gamsii</name>
    <dbReference type="NCBI Taxonomy" id="398673"/>
    <lineage>
        <taxon>Eukaryota</taxon>
        <taxon>Fungi</taxon>
        <taxon>Dikarya</taxon>
        <taxon>Ascomycota</taxon>
        <taxon>Pezizomycotina</taxon>
        <taxon>Sordariomycetes</taxon>
        <taxon>Hypocreomycetidae</taxon>
        <taxon>Hypocreales</taxon>
        <taxon>Hypocreaceae</taxon>
        <taxon>Trichoderma</taxon>
    </lineage>
</organism>
<gene>
    <name evidence="2" type="ORF">TGAMA5MH_08095</name>
</gene>
<keyword evidence="1" id="KW-0732">Signal</keyword>
<evidence type="ECO:0000256" key="1">
    <source>
        <dbReference type="SAM" id="SignalP"/>
    </source>
</evidence>
<dbReference type="Proteomes" id="UP000236546">
    <property type="component" value="Unassembled WGS sequence"/>
</dbReference>
<name>A0A2K0T2T2_9HYPO</name>
<evidence type="ECO:0000313" key="2">
    <source>
        <dbReference type="EMBL" id="PNP39830.1"/>
    </source>
</evidence>
<dbReference type="AlphaFoldDB" id="A0A2K0T2T2"/>
<dbReference type="OrthoDB" id="10464180at2759"/>